<sequence length="255" mass="25903">MNTLIHFLVNKARRIAGTAFLAGALVASACASAATTVQTNGPLPQLHADVIYVVAFDAAAGQVQLDSTGMLHKLETMANGESPAQRQQQAALQTRERLADQLVSELQKMGLPAVRMDGPAPAGRDALIVEGHIDAMDAGSSRRRMLVGLGAGKSEVGATIALLFQPASGGMPQPLMSFEAKADSGYMPGMAETAGVGAAAGHIATAAVAGGGLHGASEAKHDTLSADAGKLAHSIAKEVAQVSTQNGWMATAAKS</sequence>
<proteinExistence type="predicted"/>
<dbReference type="RefSeq" id="WP_091998222.1">
    <property type="nucleotide sequence ID" value="NZ_FMYQ01000013.1"/>
</dbReference>
<evidence type="ECO:0008006" key="4">
    <source>
        <dbReference type="Google" id="ProtNLM"/>
    </source>
</evidence>
<organism evidence="2 3">
    <name type="scientific">Paraburkholderia lycopersici</name>
    <dbReference type="NCBI Taxonomy" id="416944"/>
    <lineage>
        <taxon>Bacteria</taxon>
        <taxon>Pseudomonadati</taxon>
        <taxon>Pseudomonadota</taxon>
        <taxon>Betaproteobacteria</taxon>
        <taxon>Burkholderiales</taxon>
        <taxon>Burkholderiaceae</taxon>
        <taxon>Paraburkholderia</taxon>
    </lineage>
</organism>
<dbReference type="Proteomes" id="UP000198908">
    <property type="component" value="Unassembled WGS sequence"/>
</dbReference>
<name>A0A1G6RGG0_9BURK</name>
<keyword evidence="3" id="KW-1185">Reference proteome</keyword>
<evidence type="ECO:0000313" key="3">
    <source>
        <dbReference type="Proteomes" id="UP000198908"/>
    </source>
</evidence>
<gene>
    <name evidence="2" type="ORF">SAMN05421548_113114</name>
</gene>
<accession>A0A1G6RGG0</accession>
<protein>
    <recommendedName>
        <fullName evidence="4">DUF4410 domain-containing protein</fullName>
    </recommendedName>
</protein>
<reference evidence="3" key="1">
    <citation type="submission" date="2016-09" db="EMBL/GenBank/DDBJ databases">
        <authorList>
            <person name="Varghese N."/>
            <person name="Submissions S."/>
        </authorList>
    </citation>
    <scope>NUCLEOTIDE SEQUENCE [LARGE SCALE GENOMIC DNA]</scope>
    <source>
        <strain evidence="3">TNe-862</strain>
    </source>
</reference>
<feature type="signal peptide" evidence="1">
    <location>
        <begin position="1"/>
        <end position="33"/>
    </location>
</feature>
<dbReference type="EMBL" id="FMYQ01000013">
    <property type="protein sequence ID" value="SDD03473.1"/>
    <property type="molecule type" value="Genomic_DNA"/>
</dbReference>
<feature type="chain" id="PRO_5011746623" description="DUF4410 domain-containing protein" evidence="1">
    <location>
        <begin position="34"/>
        <end position="255"/>
    </location>
</feature>
<evidence type="ECO:0000256" key="1">
    <source>
        <dbReference type="SAM" id="SignalP"/>
    </source>
</evidence>
<dbReference type="InterPro" id="IPR025522">
    <property type="entry name" value="DUF4410"/>
</dbReference>
<dbReference type="STRING" id="416944.SAMN05421548_113114"/>
<evidence type="ECO:0000313" key="2">
    <source>
        <dbReference type="EMBL" id="SDD03473.1"/>
    </source>
</evidence>
<dbReference type="Pfam" id="PF14366">
    <property type="entry name" value="DUF4410"/>
    <property type="match status" value="1"/>
</dbReference>
<dbReference type="AlphaFoldDB" id="A0A1G6RGG0"/>
<dbReference type="OrthoDB" id="111773at2"/>
<keyword evidence="1" id="KW-0732">Signal</keyword>